<dbReference type="SUPFAM" id="SSF53955">
    <property type="entry name" value="Lysozyme-like"/>
    <property type="match status" value="1"/>
</dbReference>
<dbReference type="GO" id="GO:0008658">
    <property type="term" value="F:penicillin binding"/>
    <property type="evidence" value="ECO:0007669"/>
    <property type="project" value="InterPro"/>
</dbReference>
<dbReference type="EMBL" id="JABFCX010000002">
    <property type="protein sequence ID" value="NNU14897.1"/>
    <property type="molecule type" value="Genomic_DNA"/>
</dbReference>
<evidence type="ECO:0000256" key="9">
    <source>
        <dbReference type="ARBA" id="ARBA00022645"/>
    </source>
</evidence>
<dbReference type="UniPathway" id="UPA00219"/>
<dbReference type="Gene3D" id="3.40.710.10">
    <property type="entry name" value="DD-peptidase/beta-lactamase superfamily"/>
    <property type="match status" value="2"/>
</dbReference>
<dbReference type="Gene3D" id="1.10.3810.10">
    <property type="entry name" value="Biosynthetic peptidoglycan transglycosylase-like"/>
    <property type="match status" value="1"/>
</dbReference>
<dbReference type="EC" id="3.4.16.4" evidence="5"/>
<evidence type="ECO:0000256" key="7">
    <source>
        <dbReference type="ARBA" id="ARBA00022475"/>
    </source>
</evidence>
<accession>A0A7Y3RIX2</accession>
<dbReference type="InterPro" id="IPR050396">
    <property type="entry name" value="Glycosyltr_51/Transpeptidase"/>
</dbReference>
<dbReference type="AlphaFoldDB" id="A0A7Y3RIX2"/>
<dbReference type="GO" id="GO:0009002">
    <property type="term" value="F:serine-type D-Ala-D-Ala carboxypeptidase activity"/>
    <property type="evidence" value="ECO:0007669"/>
    <property type="project" value="UniProtKB-EC"/>
</dbReference>
<dbReference type="Pfam" id="PF17092">
    <property type="entry name" value="PCB_OB"/>
    <property type="match status" value="1"/>
</dbReference>
<comment type="catalytic activity">
    <reaction evidence="23">
        <text>Preferential cleavage: (Ac)2-L-Lys-D-Ala-|-D-Ala. Also transpeptidation of peptidyl-alanyl moieties that are N-acyl substituents of D-alanine.</text>
        <dbReference type="EC" id="3.4.16.4"/>
    </reaction>
</comment>
<dbReference type="InterPro" id="IPR001460">
    <property type="entry name" value="PCN-bd_Tpept"/>
</dbReference>
<feature type="domain" description="Penicillin-binding protein OB-like" evidence="31">
    <location>
        <begin position="366"/>
        <end position="497"/>
    </location>
</feature>
<dbReference type="FunFam" id="1.10.3810.10:FF:000003">
    <property type="entry name" value="Penicillin-binding protein 1a"/>
    <property type="match status" value="1"/>
</dbReference>
<evidence type="ECO:0000256" key="22">
    <source>
        <dbReference type="ARBA" id="ARBA00023316"/>
    </source>
</evidence>
<keyword evidence="20" id="KW-0046">Antibiotic resistance</keyword>
<dbReference type="Pfam" id="PF00912">
    <property type="entry name" value="Transgly"/>
    <property type="match status" value="1"/>
</dbReference>
<evidence type="ECO:0000256" key="6">
    <source>
        <dbReference type="ARBA" id="ARBA00018638"/>
    </source>
</evidence>
<keyword evidence="13 28" id="KW-0812">Transmembrane</keyword>
<dbReference type="InterPro" id="IPR031376">
    <property type="entry name" value="PCB_OB"/>
</dbReference>
<keyword evidence="8" id="KW-0997">Cell inner membrane</keyword>
<comment type="pathway">
    <text evidence="2">Cell wall biogenesis; peptidoglycan biosynthesis.</text>
</comment>
<evidence type="ECO:0000259" key="29">
    <source>
        <dbReference type="Pfam" id="PF00905"/>
    </source>
</evidence>
<feature type="domain" description="Penicillin-binding protein transpeptidase" evidence="29">
    <location>
        <begin position="500"/>
        <end position="798"/>
    </location>
</feature>
<dbReference type="GO" id="GO:0046677">
    <property type="term" value="P:response to antibiotic"/>
    <property type="evidence" value="ECO:0007669"/>
    <property type="project" value="UniProtKB-KW"/>
</dbReference>
<dbReference type="InterPro" id="IPR001264">
    <property type="entry name" value="Glyco_trans_51"/>
</dbReference>
<evidence type="ECO:0000256" key="11">
    <source>
        <dbReference type="ARBA" id="ARBA00022676"/>
    </source>
</evidence>
<evidence type="ECO:0000256" key="28">
    <source>
        <dbReference type="SAM" id="Phobius"/>
    </source>
</evidence>
<evidence type="ECO:0000256" key="3">
    <source>
        <dbReference type="ARBA" id="ARBA00007090"/>
    </source>
</evidence>
<dbReference type="EC" id="2.4.99.28" evidence="24"/>
<dbReference type="GO" id="GO:0008360">
    <property type="term" value="P:regulation of cell shape"/>
    <property type="evidence" value="ECO:0007669"/>
    <property type="project" value="UniProtKB-KW"/>
</dbReference>
<dbReference type="InterPro" id="IPR012338">
    <property type="entry name" value="Beta-lactam/transpept-like"/>
</dbReference>
<keyword evidence="33" id="KW-1185">Reference proteome</keyword>
<evidence type="ECO:0000256" key="17">
    <source>
        <dbReference type="ARBA" id="ARBA00022984"/>
    </source>
</evidence>
<feature type="transmembrane region" description="Helical" evidence="28">
    <location>
        <begin position="40"/>
        <end position="70"/>
    </location>
</feature>
<protein>
    <recommendedName>
        <fullName evidence="6">Penicillin-binding protein 1A</fullName>
        <ecNumber evidence="24">2.4.99.28</ecNumber>
        <ecNumber evidence="5">3.4.16.4</ecNumber>
    </recommendedName>
</protein>
<comment type="pathway">
    <text evidence="26">Glycan biosynthesis.</text>
</comment>
<keyword evidence="12" id="KW-0808">Transferase</keyword>
<evidence type="ECO:0000256" key="23">
    <source>
        <dbReference type="ARBA" id="ARBA00034000"/>
    </source>
</evidence>
<evidence type="ECO:0000256" key="14">
    <source>
        <dbReference type="ARBA" id="ARBA00022801"/>
    </source>
</evidence>
<evidence type="ECO:0000256" key="16">
    <source>
        <dbReference type="ARBA" id="ARBA00022968"/>
    </source>
</evidence>
<evidence type="ECO:0000256" key="26">
    <source>
        <dbReference type="ARBA" id="ARBA00060592"/>
    </source>
</evidence>
<sequence>MNAKNNNSDSFRFGDENHPLRGDHWDDEPRKKKRGGALGGLVLFGRIVMGLGIVGFVGMVIAVVGAFIYMRSLEPELPDYTTLESYQPKVTTRIHAGDGTLVAEFARERRLFVPAESIPDTVKQAFISAEDKTFYEHSGIYWMGIPRAAWNSFKAMREGAPLQGASTITQQVAKNFLLTSDQRIERKVKEAIIARRMEKAFTKDHILELYLNEIYLGNRSYGVAAAALAYFDKPLSEIEPHEAAYLATLAKAPANYHPVYNESRAVERRNWILGQMWENGYLTDEDLEYFRAQPLGAELLPPLGARSAALEYFAEEVRRDISGRYGSDALYDGGLSVRTTIDPVMQEKAQRAFREGLTEYDMRHGWRGPLTTLALPDDLTARTEVEREGEESQFLWTLSLEQAQKALLADRSVARDLTPWRLAVVLETTAAVAEIGFLDGTRGSITLPNLSWAKQFIQMNELGPDVESVTDVLAIGDVILAEPIEGDTSYALRQIPAANGGMLAMDPHTGRILAMVGGFSFGMSEFNRATQAWRQPGSTFKPFIYAAALDSGYTPSSIVLDAPFVAPGLDGTWYKPGNYVQDRFYGDSTLRLGIEKSRNTMTARLAQDLGIGRIIEYAERMGVSDKLPRNLSISLGAGETTLVRLTAAYAQFVNGGKQIKPTIIDRIQDRQGETIYAIDDRACFGCNVEGWDEQPEPDLPDDRSQVIDPRTAFQMVSIMEGVIERGTGTKIRELYLDEPLPPIAGKTGTTNDYRDAWFVGFSPDLAVGVFVGYDLPATLGNGEGGGNVAAPIFGRFMKDALVTEDVVPFRAPSGIRLVRVNARTGRPATAGDPNTILEAFKAEDDIYGRSNRFRGDGNQQSPDTDEEIDSDLGVIY</sequence>
<comment type="subcellular location">
    <subcellularLocation>
        <location evidence="1">Cell inner membrane</location>
        <topology evidence="1">Single-pass type II membrane protein</topology>
    </subcellularLocation>
</comment>
<keyword evidence="15" id="KW-0133">Cell shape</keyword>
<comment type="caution">
    <text evidence="32">The sequence shown here is derived from an EMBL/GenBank/DDBJ whole genome shotgun (WGS) entry which is preliminary data.</text>
</comment>
<gene>
    <name evidence="32" type="ORF">HK107_00990</name>
</gene>
<dbReference type="GO" id="GO:0005886">
    <property type="term" value="C:plasma membrane"/>
    <property type="evidence" value="ECO:0007669"/>
    <property type="project" value="UniProtKB-SubCell"/>
</dbReference>
<dbReference type="GO" id="GO:0006508">
    <property type="term" value="P:proteolysis"/>
    <property type="evidence" value="ECO:0007669"/>
    <property type="project" value="UniProtKB-KW"/>
</dbReference>
<keyword evidence="22" id="KW-0961">Cell wall biogenesis/degradation</keyword>
<dbReference type="GO" id="GO:0009252">
    <property type="term" value="P:peptidoglycan biosynthetic process"/>
    <property type="evidence" value="ECO:0007669"/>
    <property type="project" value="UniProtKB-UniPathway"/>
</dbReference>
<evidence type="ECO:0000256" key="20">
    <source>
        <dbReference type="ARBA" id="ARBA00023251"/>
    </source>
</evidence>
<feature type="region of interest" description="Disordered" evidence="27">
    <location>
        <begin position="1"/>
        <end position="31"/>
    </location>
</feature>
<feature type="region of interest" description="Disordered" evidence="27">
    <location>
        <begin position="850"/>
        <end position="876"/>
    </location>
</feature>
<keyword evidence="17" id="KW-0573">Peptidoglycan synthesis</keyword>
<dbReference type="Pfam" id="PF00905">
    <property type="entry name" value="Transpeptidase"/>
    <property type="match status" value="1"/>
</dbReference>
<evidence type="ECO:0000259" key="30">
    <source>
        <dbReference type="Pfam" id="PF00912"/>
    </source>
</evidence>
<keyword evidence="18 28" id="KW-1133">Transmembrane helix</keyword>
<dbReference type="NCBIfam" id="TIGR02074">
    <property type="entry name" value="PBP_1a_fam"/>
    <property type="match status" value="1"/>
</dbReference>
<evidence type="ECO:0000256" key="4">
    <source>
        <dbReference type="ARBA" id="ARBA00007739"/>
    </source>
</evidence>
<keyword evidence="19 28" id="KW-0472">Membrane</keyword>
<feature type="compositionally biased region" description="Polar residues" evidence="27">
    <location>
        <begin position="1"/>
        <end position="10"/>
    </location>
</feature>
<feature type="compositionally biased region" description="Basic and acidic residues" evidence="27">
    <location>
        <begin position="12"/>
        <end position="30"/>
    </location>
</feature>
<keyword evidence="14" id="KW-0378">Hydrolase</keyword>
<keyword evidence="10" id="KW-0645">Protease</keyword>
<evidence type="ECO:0000256" key="10">
    <source>
        <dbReference type="ARBA" id="ARBA00022670"/>
    </source>
</evidence>
<evidence type="ECO:0000256" key="1">
    <source>
        <dbReference type="ARBA" id="ARBA00004249"/>
    </source>
</evidence>
<keyword evidence="9" id="KW-0121">Carboxypeptidase</keyword>
<reference evidence="32 33" key="1">
    <citation type="submission" date="2020-05" db="EMBL/GenBank/DDBJ databases">
        <title>Parvularcula mediterraneae sp. nov., isolated from polypropylene straw from shallow seawater of the seashore of Laganas in Zakynthos island, Greece.</title>
        <authorList>
            <person name="Szabo I."/>
            <person name="Al-Omari J."/>
            <person name="Rado J."/>
            <person name="Szerdahelyi G.S."/>
        </authorList>
    </citation>
    <scope>NUCLEOTIDE SEQUENCE [LARGE SCALE GENOMIC DNA]</scope>
    <source>
        <strain evidence="32 33">ZS-1/3</strain>
    </source>
</reference>
<feature type="domain" description="Glycosyl transferase family 51" evidence="30">
    <location>
        <begin position="99"/>
        <end position="276"/>
    </location>
</feature>
<comment type="catalytic activity">
    <reaction evidence="25">
        <text>[GlcNAc-(1-&gt;4)-Mur2Ac(oyl-L-Ala-gamma-D-Glu-L-Lys-D-Ala-D-Ala)](n)-di-trans,octa-cis-undecaprenyl diphosphate + beta-D-GlcNAc-(1-&gt;4)-Mur2Ac(oyl-L-Ala-gamma-D-Glu-L-Lys-D-Ala-D-Ala)-di-trans,octa-cis-undecaprenyl diphosphate = [GlcNAc-(1-&gt;4)-Mur2Ac(oyl-L-Ala-gamma-D-Glu-L-Lys-D-Ala-D-Ala)](n+1)-di-trans,octa-cis-undecaprenyl diphosphate + di-trans,octa-cis-undecaprenyl diphosphate + H(+)</text>
        <dbReference type="Rhea" id="RHEA:23708"/>
        <dbReference type="Rhea" id="RHEA-COMP:9602"/>
        <dbReference type="Rhea" id="RHEA-COMP:9603"/>
        <dbReference type="ChEBI" id="CHEBI:15378"/>
        <dbReference type="ChEBI" id="CHEBI:58405"/>
        <dbReference type="ChEBI" id="CHEBI:60033"/>
        <dbReference type="ChEBI" id="CHEBI:78435"/>
        <dbReference type="EC" id="2.4.99.28"/>
    </reaction>
</comment>
<dbReference type="PANTHER" id="PTHR32282">
    <property type="entry name" value="BINDING PROTEIN TRANSPEPTIDASE, PUTATIVE-RELATED"/>
    <property type="match status" value="1"/>
</dbReference>
<dbReference type="SUPFAM" id="SSF56601">
    <property type="entry name" value="beta-lactamase/transpeptidase-like"/>
    <property type="match status" value="1"/>
</dbReference>
<dbReference type="GO" id="GO:0030288">
    <property type="term" value="C:outer membrane-bounded periplasmic space"/>
    <property type="evidence" value="ECO:0007669"/>
    <property type="project" value="TreeGrafter"/>
</dbReference>
<evidence type="ECO:0000256" key="13">
    <source>
        <dbReference type="ARBA" id="ARBA00022692"/>
    </source>
</evidence>
<keyword evidence="21" id="KW-0511">Multifunctional enzyme</keyword>
<proteinExistence type="inferred from homology"/>
<evidence type="ECO:0000256" key="24">
    <source>
        <dbReference type="ARBA" id="ARBA00044770"/>
    </source>
</evidence>
<dbReference type="InterPro" id="IPR036950">
    <property type="entry name" value="PBP_transglycosylase"/>
</dbReference>
<evidence type="ECO:0000256" key="27">
    <source>
        <dbReference type="SAM" id="MobiDB-lite"/>
    </source>
</evidence>
<name>A0A7Y3RIX2_9PROT</name>
<comment type="similarity">
    <text evidence="4">In the N-terminal section; belongs to the glycosyltransferase 51 family.</text>
</comment>
<evidence type="ECO:0000256" key="19">
    <source>
        <dbReference type="ARBA" id="ARBA00023136"/>
    </source>
</evidence>
<dbReference type="Proteomes" id="UP000536835">
    <property type="component" value="Unassembled WGS sequence"/>
</dbReference>
<evidence type="ECO:0000313" key="32">
    <source>
        <dbReference type="EMBL" id="NNU14897.1"/>
    </source>
</evidence>
<keyword evidence="11" id="KW-0328">Glycosyltransferase</keyword>
<keyword evidence="16" id="KW-0735">Signal-anchor</keyword>
<dbReference type="GO" id="GO:0008955">
    <property type="term" value="F:peptidoglycan glycosyltransferase activity"/>
    <property type="evidence" value="ECO:0007669"/>
    <property type="project" value="UniProtKB-EC"/>
</dbReference>
<evidence type="ECO:0000259" key="31">
    <source>
        <dbReference type="Pfam" id="PF17092"/>
    </source>
</evidence>
<evidence type="ECO:0000256" key="15">
    <source>
        <dbReference type="ARBA" id="ARBA00022960"/>
    </source>
</evidence>
<organism evidence="32 33">
    <name type="scientific">Parvularcula mediterranea</name>
    <dbReference type="NCBI Taxonomy" id="2732508"/>
    <lineage>
        <taxon>Bacteria</taxon>
        <taxon>Pseudomonadati</taxon>
        <taxon>Pseudomonadota</taxon>
        <taxon>Alphaproteobacteria</taxon>
        <taxon>Parvularculales</taxon>
        <taxon>Parvularculaceae</taxon>
        <taxon>Parvularcula</taxon>
    </lineage>
</organism>
<evidence type="ECO:0000256" key="5">
    <source>
        <dbReference type="ARBA" id="ARBA00012448"/>
    </source>
</evidence>
<evidence type="ECO:0000256" key="2">
    <source>
        <dbReference type="ARBA" id="ARBA00004752"/>
    </source>
</evidence>
<dbReference type="PANTHER" id="PTHR32282:SF27">
    <property type="entry name" value="PENICILLIN-BINDING PROTEIN 1A"/>
    <property type="match status" value="1"/>
</dbReference>
<dbReference type="InterPro" id="IPR023346">
    <property type="entry name" value="Lysozyme-like_dom_sf"/>
</dbReference>
<dbReference type="GO" id="GO:0071555">
    <property type="term" value="P:cell wall organization"/>
    <property type="evidence" value="ECO:0007669"/>
    <property type="project" value="UniProtKB-KW"/>
</dbReference>
<evidence type="ECO:0000256" key="12">
    <source>
        <dbReference type="ARBA" id="ARBA00022679"/>
    </source>
</evidence>
<evidence type="ECO:0000256" key="8">
    <source>
        <dbReference type="ARBA" id="ARBA00022519"/>
    </source>
</evidence>
<comment type="similarity">
    <text evidence="3">In the C-terminal section; belongs to the transpeptidase family.</text>
</comment>
<evidence type="ECO:0000313" key="33">
    <source>
        <dbReference type="Proteomes" id="UP000536835"/>
    </source>
</evidence>
<evidence type="ECO:0000256" key="25">
    <source>
        <dbReference type="ARBA" id="ARBA00049902"/>
    </source>
</evidence>
<evidence type="ECO:0000256" key="18">
    <source>
        <dbReference type="ARBA" id="ARBA00022989"/>
    </source>
</evidence>
<evidence type="ECO:0000256" key="21">
    <source>
        <dbReference type="ARBA" id="ARBA00023268"/>
    </source>
</evidence>
<keyword evidence="7" id="KW-1003">Cell membrane</keyword>